<keyword evidence="6" id="KW-1185">Reference proteome</keyword>
<evidence type="ECO:0000313" key="5">
    <source>
        <dbReference type="EMBL" id="MBJ2176259.1"/>
    </source>
</evidence>
<proteinExistence type="predicted"/>
<dbReference type="SUPFAM" id="SSF50939">
    <property type="entry name" value="Sialidases"/>
    <property type="match status" value="1"/>
</dbReference>
<dbReference type="PANTHER" id="PTHR12106">
    <property type="entry name" value="SORTILIN RELATED"/>
    <property type="match status" value="1"/>
</dbReference>
<name>A0ABS0WWA6_9FLAO</name>
<dbReference type="Gene3D" id="2.60.40.4070">
    <property type="match status" value="1"/>
</dbReference>
<reference evidence="5 6" key="1">
    <citation type="submission" date="2020-12" db="EMBL/GenBank/DDBJ databases">
        <title>Aureibaculum luteum sp. nov. and Aureibaculum flavum sp. nov., novel members of the family Flavobacteriaceae isolated from Antarctic intertidal sediments.</title>
        <authorList>
            <person name="He X."/>
            <person name="Zhang X."/>
        </authorList>
    </citation>
    <scope>NUCLEOTIDE SEQUENCE [LARGE SCALE GENOMIC DNA]</scope>
    <source>
        <strain evidence="5 6">A20</strain>
    </source>
</reference>
<evidence type="ECO:0000259" key="4">
    <source>
        <dbReference type="Pfam" id="PF15902"/>
    </source>
</evidence>
<keyword evidence="1" id="KW-0677">Repeat</keyword>
<keyword evidence="3" id="KW-0732">Signal</keyword>
<protein>
    <recommendedName>
        <fullName evidence="4">Sortilin N-terminal domain-containing protein</fullName>
    </recommendedName>
</protein>
<organism evidence="5 6">
    <name type="scientific">Aureibaculum flavum</name>
    <dbReference type="NCBI Taxonomy" id="2795986"/>
    <lineage>
        <taxon>Bacteria</taxon>
        <taxon>Pseudomonadati</taxon>
        <taxon>Bacteroidota</taxon>
        <taxon>Flavobacteriia</taxon>
        <taxon>Flavobacteriales</taxon>
        <taxon>Flavobacteriaceae</taxon>
        <taxon>Aureibaculum</taxon>
    </lineage>
</organism>
<dbReference type="RefSeq" id="WP_198842857.1">
    <property type="nucleotide sequence ID" value="NZ_JAEHFJ010000013.1"/>
</dbReference>
<accession>A0ABS0WWA6</accession>
<dbReference type="InterPro" id="IPR031778">
    <property type="entry name" value="Sortilin_N"/>
</dbReference>
<dbReference type="CDD" id="cd15482">
    <property type="entry name" value="Sialidase_non-viral"/>
    <property type="match status" value="1"/>
</dbReference>
<dbReference type="PANTHER" id="PTHR12106:SF27">
    <property type="entry name" value="SORTILIN-RELATED RECEPTOR"/>
    <property type="match status" value="1"/>
</dbReference>
<dbReference type="InterPro" id="IPR036278">
    <property type="entry name" value="Sialidase_sf"/>
</dbReference>
<comment type="caution">
    <text evidence="5">The sequence shown here is derived from an EMBL/GenBank/DDBJ whole genome shotgun (WGS) entry which is preliminary data.</text>
</comment>
<evidence type="ECO:0000256" key="1">
    <source>
        <dbReference type="ARBA" id="ARBA00022737"/>
    </source>
</evidence>
<evidence type="ECO:0000256" key="2">
    <source>
        <dbReference type="SAM" id="MobiDB-lite"/>
    </source>
</evidence>
<dbReference type="Gene3D" id="2.130.10.10">
    <property type="entry name" value="YVTN repeat-like/Quinoprotein amine dehydrogenase"/>
    <property type="match status" value="4"/>
</dbReference>
<feature type="domain" description="Sortilin N-terminal" evidence="4">
    <location>
        <begin position="635"/>
        <end position="718"/>
    </location>
</feature>
<dbReference type="Proteomes" id="UP000623301">
    <property type="component" value="Unassembled WGS sequence"/>
</dbReference>
<sequence>MKKFTLLAFFISALLNAQQLDLEKLKSMKPRNIGPAGMSGRITSIDAVHSNPDIIYVGAASGGVWKSESGGIDWKPIFDKQPIQDIGAIAIQQSNTDVIWVGTGEGNPRNSLNGGYGIYKSLDAGVTWKLMGLEKTRNIHRIIIDKDNPNTVYVAAIGSPWGEHPERGVFKTTDGGKTWTKSLFVNNKTGAADLVVDANNPNKLIAAMWEHRRKPWTFNSGGEGSGLYITYDGGENWTKKTDKDGLPEGNLGRIGLAISQSNPKVVYALIESKKNALYKSEDGGIKWKKINDKPEIGNRPFYYSDLFVDSKNENRLYTVYTYVNVSDDGGKSFNELMPAYNSDAGIHPDHHAWYINPNDPSFMIDGNDGGLNITRDKGKTWRFVENLPVGQFYHINYDMDYPYNLYGGMQDNGSWIGPAYVLKAQGIRNSYWQELMFGDGFDVIPDPKNSRYGYGMSQQGSVGRYDRLTGNTKMIRPTHPDPNVKLRFNWNSAIAMDPFDSETLYFGSQFVHKTTNKGHEWDVISPDLTTNDPEKQKQHESGGITMDATGAENHTTILAITPSTLEKGLLWVGTDDGQIQLTRNGGETWTNVTPIKHKKFPKESWVTQIKASTFNAGEAYAVINNYRNFDFKPYLFRTKDYGKTWESLLDNQEETFGYSLALIQDPIEKKLIFLGTENGLYVSLDEANTWTKWTNDYPSVSTMDLGIHPREHDLVIATFGRSMYVLDDIRPLRALAKEGSQILNDPLKVYDSPDAFINLIQQPSGTRFGGNAIFNGENRSLRGAKINYSINKPTDTAKSKKSDSITLNVYNSKNELIRTLKQKAPKESGLQKASWNLDEKGVRGPSRKIAKKNGPEPRGVGVLPGNYKIVIHYRNEKDSTSIKVAYDPRIEMPYDVLKSKYDLQKQLEKQMERTGKAIAQLNQSKEIATTYKKQFKDIDAKKFKEVIKKSDSIVTSINNLIDAMIGKEDKRQGITRNPEPTPMNFLSTARRYMGSLQEKPGKTQLQLIKNADEKVDEVMKKIDDFFATEWPAYRKEIEGIDFSLFKD</sequence>
<dbReference type="Pfam" id="PF15902">
    <property type="entry name" value="Sortilin-Vps10"/>
    <property type="match status" value="2"/>
</dbReference>
<feature type="signal peptide" evidence="3">
    <location>
        <begin position="1"/>
        <end position="17"/>
    </location>
</feature>
<gene>
    <name evidence="5" type="ORF">JBL43_18555</name>
</gene>
<dbReference type="SUPFAM" id="SSF110296">
    <property type="entry name" value="Oligoxyloglucan reducing end-specific cellobiohydrolase"/>
    <property type="match status" value="1"/>
</dbReference>
<feature type="chain" id="PRO_5046776903" description="Sortilin N-terminal domain-containing protein" evidence="3">
    <location>
        <begin position="18"/>
        <end position="1047"/>
    </location>
</feature>
<feature type="region of interest" description="Disordered" evidence="2">
    <location>
        <begin position="522"/>
        <end position="541"/>
    </location>
</feature>
<dbReference type="InterPro" id="IPR050310">
    <property type="entry name" value="VPS10-sortilin"/>
</dbReference>
<evidence type="ECO:0000256" key="3">
    <source>
        <dbReference type="SAM" id="SignalP"/>
    </source>
</evidence>
<evidence type="ECO:0000313" key="6">
    <source>
        <dbReference type="Proteomes" id="UP000623301"/>
    </source>
</evidence>
<dbReference type="EMBL" id="JAEHFJ010000013">
    <property type="protein sequence ID" value="MBJ2176259.1"/>
    <property type="molecule type" value="Genomic_DNA"/>
</dbReference>
<dbReference type="InterPro" id="IPR015943">
    <property type="entry name" value="WD40/YVTN_repeat-like_dom_sf"/>
</dbReference>
<feature type="domain" description="Sortilin N-terminal" evidence="4">
    <location>
        <begin position="118"/>
        <end position="241"/>
    </location>
</feature>